<sequence>MAMTPRLPDGSTLISIPCHCRDVTDQTAAVLSEWLRENPRTDVDALTAALARRRTPGNWIVAVAAGDSAHLARLLDSGPPSPSPGIHVDRATLHKPVFVFPGQGSQRHGMGGHLYDRCTTYAETVDALCSELDRLERSPKISAAVKAYLRGHGDATPPVTVIQPALFMHTAGVAALWRRAGIRPWAVIGHSQGELGAMHEIGALSSGDALSAVRARSRAVAGLSDSSAYAMLFAAANATTVSESAHAVNGFAEVSVVNSPEACCVSGDHHAITELAENLKGRGIFTKVISVDYPAHTCIIDNITDQVVRSPEISGNPTIDPPSTLLLSPTYGGRPLPEGLPLTTFVAENLRNEVAFHPAVCEASAGGADLFIEMGSVPVLAGALRQCLAGHSGTVVAPARNSDPVEAVQSAILETACLLEVTSPSGDLTPPGGLPAPLPPTVLRRNRFWLPPRHGRTGGGDAPRGPRPDHVVETWERVWHSPLGPATTVVMEGDHPGLAPDILRAELARYGSHRVEHSSSPVRVIPVVPRDGCPVEAAARVVDEAAQVLLKPSSRIIAVTWGAEAVCGSIPHPGSAGAVAALRCLATEHSLPFRSVDLDPTDPAEQWAADIARAVHTTDEENAVRGGLHFRRRLLPVAVPDAGPPPDTAVVLGGTGHLGWATVRHLAESGTRHIVLASRTRSRHTAGALAALRDSRPECTLEHVTLDAEDPEQLRRLFARFPGSAPHCVVHAAVNYELASGATATADALRGAAGGKARITAALLQALGSAPDTTVLLCSSVSAQFNGAGFAAYCAVNRITDAQATAALPTDVRSVQWGLFTPPAERSDDGYRNVAAAAHGTGLISFEPSDALPTVLPGAPGNRIVAAADWGQFREALALNGRDRLLGAEFDDLDSGHPEPVVEHGRTPDSGDRATSTSPASAVLTALGVSDVDEAQRNIPLVQLGLDSVQAISVRTNLSRDFGMDVSVEELLGTATLDDLDNRQP</sequence>
<dbReference type="GO" id="GO:0005737">
    <property type="term" value="C:cytoplasm"/>
    <property type="evidence" value="ECO:0007669"/>
    <property type="project" value="TreeGrafter"/>
</dbReference>
<dbReference type="Gene3D" id="3.40.366.10">
    <property type="entry name" value="Malonyl-Coenzyme A Acyl Carrier Protein, domain 2"/>
    <property type="match status" value="1"/>
</dbReference>
<evidence type="ECO:0000256" key="5">
    <source>
        <dbReference type="SAM" id="MobiDB-lite"/>
    </source>
</evidence>
<dbReference type="GO" id="GO:0005886">
    <property type="term" value="C:plasma membrane"/>
    <property type="evidence" value="ECO:0007669"/>
    <property type="project" value="TreeGrafter"/>
</dbReference>
<accession>A0A9Q4C9N7</accession>
<dbReference type="GO" id="GO:0006633">
    <property type="term" value="P:fatty acid biosynthetic process"/>
    <property type="evidence" value="ECO:0007669"/>
    <property type="project" value="TreeGrafter"/>
</dbReference>
<dbReference type="Proteomes" id="UP001081709">
    <property type="component" value="Unassembled WGS sequence"/>
</dbReference>
<feature type="region of interest" description="Disordered" evidence="5">
    <location>
        <begin position="891"/>
        <end position="919"/>
    </location>
</feature>
<evidence type="ECO:0000259" key="6">
    <source>
        <dbReference type="PROSITE" id="PS50075"/>
    </source>
</evidence>
<evidence type="ECO:0000313" key="7">
    <source>
        <dbReference type="EMBL" id="MCX7444988.1"/>
    </source>
</evidence>
<dbReference type="Pfam" id="PF00550">
    <property type="entry name" value="PP-binding"/>
    <property type="match status" value="1"/>
</dbReference>
<dbReference type="InterPro" id="IPR016035">
    <property type="entry name" value="Acyl_Trfase/lysoPLipase"/>
</dbReference>
<evidence type="ECO:0000313" key="8">
    <source>
        <dbReference type="EMBL" id="MCX7468188.1"/>
    </source>
</evidence>
<dbReference type="InterPro" id="IPR036291">
    <property type="entry name" value="NAD(P)-bd_dom_sf"/>
</dbReference>
<dbReference type="SUPFAM" id="SSF47336">
    <property type="entry name" value="ACP-like"/>
    <property type="match status" value="1"/>
</dbReference>
<evidence type="ECO:0000256" key="4">
    <source>
        <dbReference type="ARBA" id="ARBA00023268"/>
    </source>
</evidence>
<dbReference type="SMART" id="SM00827">
    <property type="entry name" value="PKS_AT"/>
    <property type="match status" value="1"/>
</dbReference>
<dbReference type="RefSeq" id="WP_248167791.1">
    <property type="nucleotide sequence ID" value="NZ_JALNJA010000002.1"/>
</dbReference>
<dbReference type="Pfam" id="PF00698">
    <property type="entry name" value="Acyl_transf_1"/>
    <property type="match status" value="1"/>
</dbReference>
<reference evidence="8" key="1">
    <citation type="submission" date="2022-11" db="EMBL/GenBank/DDBJ databases">
        <title>Corynebacterium sp. isolated from Penguins.</title>
        <authorList>
            <person name="Sedlar K."/>
            <person name="Svec P."/>
        </authorList>
    </citation>
    <scope>NUCLEOTIDE SEQUENCE</scope>
    <source>
        <strain evidence="7">P7003</strain>
        <strain evidence="8">P7374</strain>
    </source>
</reference>
<dbReference type="EMBL" id="JAPMKU010000002">
    <property type="protein sequence ID" value="MCX7468188.1"/>
    <property type="molecule type" value="Genomic_DNA"/>
</dbReference>
<keyword evidence="3" id="KW-0808">Transferase</keyword>
<evidence type="ECO:0000256" key="1">
    <source>
        <dbReference type="ARBA" id="ARBA00022450"/>
    </source>
</evidence>
<organism evidence="8 9">
    <name type="scientific">Corynebacterium pygosceleis</name>
    <dbReference type="NCBI Taxonomy" id="2800406"/>
    <lineage>
        <taxon>Bacteria</taxon>
        <taxon>Bacillati</taxon>
        <taxon>Actinomycetota</taxon>
        <taxon>Actinomycetes</taxon>
        <taxon>Mycobacteriales</taxon>
        <taxon>Corynebacteriaceae</taxon>
        <taxon>Corynebacterium</taxon>
    </lineage>
</organism>
<evidence type="ECO:0000313" key="10">
    <source>
        <dbReference type="Proteomes" id="UP001081709"/>
    </source>
</evidence>
<dbReference type="GO" id="GO:0004312">
    <property type="term" value="F:fatty acid synthase activity"/>
    <property type="evidence" value="ECO:0007669"/>
    <property type="project" value="TreeGrafter"/>
</dbReference>
<dbReference type="Gene3D" id="1.10.1200.10">
    <property type="entry name" value="ACP-like"/>
    <property type="match status" value="1"/>
</dbReference>
<dbReference type="SUPFAM" id="SSF52151">
    <property type="entry name" value="FabD/lysophospholipase-like"/>
    <property type="match status" value="1"/>
</dbReference>
<dbReference type="InterPro" id="IPR014043">
    <property type="entry name" value="Acyl_transferase_dom"/>
</dbReference>
<keyword evidence="4" id="KW-0511">Multifunctional enzyme</keyword>
<dbReference type="GO" id="GO:0071770">
    <property type="term" value="P:DIM/DIP cell wall layer assembly"/>
    <property type="evidence" value="ECO:0007669"/>
    <property type="project" value="TreeGrafter"/>
</dbReference>
<comment type="caution">
    <text evidence="8">The sequence shown here is derived from an EMBL/GenBank/DDBJ whole genome shotgun (WGS) entry which is preliminary data.</text>
</comment>
<protein>
    <submittedName>
        <fullName evidence="8">Acyltransferase domain-containing protein</fullName>
    </submittedName>
</protein>
<keyword evidence="10" id="KW-1185">Reference proteome</keyword>
<evidence type="ECO:0000313" key="9">
    <source>
        <dbReference type="Proteomes" id="UP001071478"/>
    </source>
</evidence>
<keyword evidence="1" id="KW-0596">Phosphopantetheine</keyword>
<proteinExistence type="predicted"/>
<gene>
    <name evidence="7" type="ORF">OS125_06965</name>
    <name evidence="8" type="ORF">OS129_04730</name>
</gene>
<dbReference type="EMBL" id="JAPMKV010000003">
    <property type="protein sequence ID" value="MCX7444988.1"/>
    <property type="molecule type" value="Genomic_DNA"/>
</dbReference>
<dbReference type="SUPFAM" id="SSF55048">
    <property type="entry name" value="Probable ACP-binding domain of malonyl-CoA ACP transacylase"/>
    <property type="match status" value="1"/>
</dbReference>
<keyword evidence="8" id="KW-0012">Acyltransferase</keyword>
<dbReference type="Gene3D" id="3.40.50.720">
    <property type="entry name" value="NAD(P)-binding Rossmann-like Domain"/>
    <property type="match status" value="1"/>
</dbReference>
<dbReference type="Gene3D" id="3.30.70.3290">
    <property type="match status" value="1"/>
</dbReference>
<dbReference type="Proteomes" id="UP001071478">
    <property type="component" value="Unassembled WGS sequence"/>
</dbReference>
<dbReference type="Pfam" id="PF08659">
    <property type="entry name" value="KR"/>
    <property type="match status" value="1"/>
</dbReference>
<dbReference type="InterPro" id="IPR001227">
    <property type="entry name" value="Ac_transferase_dom_sf"/>
</dbReference>
<evidence type="ECO:0000256" key="3">
    <source>
        <dbReference type="ARBA" id="ARBA00022679"/>
    </source>
</evidence>
<name>A0A9Q4C9N7_9CORY</name>
<dbReference type="SUPFAM" id="SSF51735">
    <property type="entry name" value="NAD(P)-binding Rossmann-fold domains"/>
    <property type="match status" value="2"/>
</dbReference>
<dbReference type="PANTHER" id="PTHR43775:SF37">
    <property type="entry name" value="SI:DKEY-61P9.11"/>
    <property type="match status" value="1"/>
</dbReference>
<dbReference type="CDD" id="cd05274">
    <property type="entry name" value="KR_FAS_SDR_x"/>
    <property type="match status" value="1"/>
</dbReference>
<dbReference type="InterPro" id="IPR016036">
    <property type="entry name" value="Malonyl_transacylase_ACP-bd"/>
</dbReference>
<feature type="compositionally biased region" description="Basic and acidic residues" evidence="5">
    <location>
        <begin position="894"/>
        <end position="912"/>
    </location>
</feature>
<keyword evidence="2" id="KW-0597">Phosphoprotein</keyword>
<dbReference type="InterPro" id="IPR057326">
    <property type="entry name" value="KR_dom"/>
</dbReference>
<dbReference type="InterPro" id="IPR050091">
    <property type="entry name" value="PKS_NRPS_Biosynth_Enz"/>
</dbReference>
<dbReference type="SMART" id="SM00822">
    <property type="entry name" value="PKS_KR"/>
    <property type="match status" value="1"/>
</dbReference>
<feature type="domain" description="Carrier" evidence="6">
    <location>
        <begin position="913"/>
        <end position="985"/>
    </location>
</feature>
<dbReference type="AlphaFoldDB" id="A0A9Q4C9N7"/>
<dbReference type="PANTHER" id="PTHR43775">
    <property type="entry name" value="FATTY ACID SYNTHASE"/>
    <property type="match status" value="1"/>
</dbReference>
<evidence type="ECO:0000256" key="2">
    <source>
        <dbReference type="ARBA" id="ARBA00022553"/>
    </source>
</evidence>
<dbReference type="InterPro" id="IPR009081">
    <property type="entry name" value="PP-bd_ACP"/>
</dbReference>
<dbReference type="InterPro" id="IPR013968">
    <property type="entry name" value="PKS_KR"/>
</dbReference>
<dbReference type="InterPro" id="IPR036736">
    <property type="entry name" value="ACP-like_sf"/>
</dbReference>
<dbReference type="PROSITE" id="PS50075">
    <property type="entry name" value="CARRIER"/>
    <property type="match status" value="1"/>
</dbReference>